<name>A0AA43TPZ1_9LECA</name>
<dbReference type="InterPro" id="IPR050216">
    <property type="entry name" value="LRR_domain-containing"/>
</dbReference>
<evidence type="ECO:0000313" key="4">
    <source>
        <dbReference type="EMBL" id="MDI1487036.1"/>
    </source>
</evidence>
<gene>
    <name evidence="4" type="ORF">OHK93_006299</name>
</gene>
<feature type="region of interest" description="Disordered" evidence="3">
    <location>
        <begin position="52"/>
        <end position="75"/>
    </location>
</feature>
<dbReference type="PANTHER" id="PTHR48051:SF1">
    <property type="entry name" value="RAS SUPPRESSOR PROTEIN 1"/>
    <property type="match status" value="1"/>
</dbReference>
<dbReference type="PANTHER" id="PTHR48051">
    <property type="match status" value="1"/>
</dbReference>
<dbReference type="AlphaFoldDB" id="A0AA43TPZ1"/>
<keyword evidence="1" id="KW-0433">Leucine-rich repeat</keyword>
<dbReference type="Proteomes" id="UP001161017">
    <property type="component" value="Unassembled WGS sequence"/>
</dbReference>
<protein>
    <submittedName>
        <fullName evidence="4">Uncharacterized protein</fullName>
    </submittedName>
</protein>
<feature type="compositionally biased region" description="Low complexity" evidence="3">
    <location>
        <begin position="52"/>
        <end position="61"/>
    </location>
</feature>
<feature type="compositionally biased region" description="Basic residues" evidence="3">
    <location>
        <begin position="66"/>
        <end position="75"/>
    </location>
</feature>
<evidence type="ECO:0000256" key="2">
    <source>
        <dbReference type="ARBA" id="ARBA00022737"/>
    </source>
</evidence>
<proteinExistence type="predicted"/>
<evidence type="ECO:0000256" key="3">
    <source>
        <dbReference type="SAM" id="MobiDB-lite"/>
    </source>
</evidence>
<dbReference type="Gene3D" id="3.80.10.10">
    <property type="entry name" value="Ribonuclease Inhibitor"/>
    <property type="match status" value="1"/>
</dbReference>
<feature type="region of interest" description="Disordered" evidence="3">
    <location>
        <begin position="545"/>
        <end position="566"/>
    </location>
</feature>
<dbReference type="GO" id="GO:0005737">
    <property type="term" value="C:cytoplasm"/>
    <property type="evidence" value="ECO:0007669"/>
    <property type="project" value="TreeGrafter"/>
</dbReference>
<sequence length="609" mass="67451">MATPSSPIQEPPFTSFEETEPRLPMIFPSAQAAAIEDLDAIFAISSDPPLFSSDDFPASSAEHYAQPRRKRQHRRTWFEDEEQGLKRTRVSQGSKPRRRKFSRNFDSGIWLGSDESIGTEISGKDEADDIERVCAMPEGTVDVLENEDTKVVVISVKKGPEWESHLRAKALRTIDDPEDFNGPIWPYWQTQPTDLRHANRVQQTVAQKVGNLMFNGQDTIDLNGHGLAELRSATLRPLHSIMNTHNLRPNSYVSFAPRLKLYLSSNNFTFVPDEIYRLQFLHVLSLRSNSISEILPSISALTNLEELNVGCNSLRYLPFELLALIKSARDQGRFNLFPNPFMRPHPPVPKKPCRAVSPLLGANGRRLALAAVHHRCTSRGFTPYRVATTPIAFLDIYGISLPHHAPAPSECTSYTLSTATPPLTLSPDTRTETPSLLELCLLTAKHSPNLAQSPFLLPDGPKSHLARLLQRTWHIKQAGCKLASSDGSGGGLPTARGSYASGEGQYCAICGKGFVIPRTEWVEWWRISGPAGKSAILFPHLPRRASVSDDEDGEGKDEGHDDVEDDGVVPLIRRGCSWACVPEMEGKVVRGWVAPTTTTMTSVVKEVGE</sequence>
<feature type="region of interest" description="Disordered" evidence="3">
    <location>
        <begin position="1"/>
        <end position="22"/>
    </location>
</feature>
<reference evidence="4" key="1">
    <citation type="journal article" date="2023" name="Genome Biol. Evol.">
        <title>First Whole Genome Sequence and Flow Cytometry Genome Size Data for the Lichen-Forming Fungus Ramalina farinacea (Ascomycota).</title>
        <authorList>
            <person name="Llewellyn T."/>
            <person name="Mian S."/>
            <person name="Hill R."/>
            <person name="Leitch I.J."/>
            <person name="Gaya E."/>
        </authorList>
    </citation>
    <scope>NUCLEOTIDE SEQUENCE</scope>
    <source>
        <strain evidence="4">LIQ254RAFAR</strain>
    </source>
</reference>
<dbReference type="SUPFAM" id="SSF52075">
    <property type="entry name" value="Outer arm dynein light chain 1"/>
    <property type="match status" value="1"/>
</dbReference>
<dbReference type="InterPro" id="IPR032675">
    <property type="entry name" value="LRR_dom_sf"/>
</dbReference>
<organism evidence="4 5">
    <name type="scientific">Ramalina farinacea</name>
    <dbReference type="NCBI Taxonomy" id="258253"/>
    <lineage>
        <taxon>Eukaryota</taxon>
        <taxon>Fungi</taxon>
        <taxon>Dikarya</taxon>
        <taxon>Ascomycota</taxon>
        <taxon>Pezizomycotina</taxon>
        <taxon>Lecanoromycetes</taxon>
        <taxon>OSLEUM clade</taxon>
        <taxon>Lecanoromycetidae</taxon>
        <taxon>Lecanorales</taxon>
        <taxon>Lecanorineae</taxon>
        <taxon>Ramalinaceae</taxon>
        <taxon>Ramalina</taxon>
    </lineage>
</organism>
<evidence type="ECO:0000256" key="1">
    <source>
        <dbReference type="ARBA" id="ARBA00022614"/>
    </source>
</evidence>
<comment type="caution">
    <text evidence="4">The sequence shown here is derived from an EMBL/GenBank/DDBJ whole genome shotgun (WGS) entry which is preliminary data.</text>
</comment>
<keyword evidence="2" id="KW-0677">Repeat</keyword>
<keyword evidence="5" id="KW-1185">Reference proteome</keyword>
<evidence type="ECO:0000313" key="5">
    <source>
        <dbReference type="Proteomes" id="UP001161017"/>
    </source>
</evidence>
<feature type="compositionally biased region" description="Acidic residues" evidence="3">
    <location>
        <begin position="548"/>
        <end position="566"/>
    </location>
</feature>
<accession>A0AA43TPZ1</accession>
<dbReference type="EMBL" id="JAPUFD010000004">
    <property type="protein sequence ID" value="MDI1487036.1"/>
    <property type="molecule type" value="Genomic_DNA"/>
</dbReference>